<gene>
    <name evidence="2" type="ORF">CVT25_013074</name>
</gene>
<dbReference type="Proteomes" id="UP000283269">
    <property type="component" value="Unassembled WGS sequence"/>
</dbReference>
<organism evidence="2 3">
    <name type="scientific">Psilocybe cyanescens</name>
    <dbReference type="NCBI Taxonomy" id="93625"/>
    <lineage>
        <taxon>Eukaryota</taxon>
        <taxon>Fungi</taxon>
        <taxon>Dikarya</taxon>
        <taxon>Basidiomycota</taxon>
        <taxon>Agaricomycotina</taxon>
        <taxon>Agaricomycetes</taxon>
        <taxon>Agaricomycetidae</taxon>
        <taxon>Agaricales</taxon>
        <taxon>Agaricineae</taxon>
        <taxon>Strophariaceae</taxon>
        <taxon>Psilocybe</taxon>
    </lineage>
</organism>
<keyword evidence="1" id="KW-1133">Transmembrane helix</keyword>
<evidence type="ECO:0000256" key="1">
    <source>
        <dbReference type="SAM" id="Phobius"/>
    </source>
</evidence>
<evidence type="ECO:0000313" key="2">
    <source>
        <dbReference type="EMBL" id="PPQ95175.1"/>
    </source>
</evidence>
<feature type="transmembrane region" description="Helical" evidence="1">
    <location>
        <begin position="186"/>
        <end position="211"/>
    </location>
</feature>
<sequence>MSYSALDVVGQASADSSVEIMQAILTMHYTKTTFAPKVTESKLDPTDYTIPGKQFGLWQWLVTWLIPMITQTILIMRVYALYMSNKKILGILSILFLACASVDVWLLATNIPRVKIIEIGGGVFCAPNLKTPHEFYRFWIPPLLFEALLCGMVAYIAIREKLSPISMLSPTRKQSIMSIMIRDSVFYFWALLTSMLVYSIAATYLMCLVWWRFSSIYLDAPIPFATAISSVLANRILINIRAAAMKDTDNLQVWRNTNGYR</sequence>
<evidence type="ECO:0000313" key="3">
    <source>
        <dbReference type="Proteomes" id="UP000283269"/>
    </source>
</evidence>
<keyword evidence="1" id="KW-0812">Transmembrane</keyword>
<protein>
    <submittedName>
        <fullName evidence="2">Uncharacterized protein</fullName>
    </submittedName>
</protein>
<accession>A0A409XWR1</accession>
<reference evidence="2 3" key="1">
    <citation type="journal article" date="2018" name="Evol. Lett.">
        <title>Horizontal gene cluster transfer increased hallucinogenic mushroom diversity.</title>
        <authorList>
            <person name="Reynolds H.T."/>
            <person name="Vijayakumar V."/>
            <person name="Gluck-Thaler E."/>
            <person name="Korotkin H.B."/>
            <person name="Matheny P.B."/>
            <person name="Slot J.C."/>
        </authorList>
    </citation>
    <scope>NUCLEOTIDE SEQUENCE [LARGE SCALE GENOMIC DNA]</scope>
    <source>
        <strain evidence="2 3">2631</strain>
    </source>
</reference>
<feature type="transmembrane region" description="Helical" evidence="1">
    <location>
        <begin position="138"/>
        <end position="158"/>
    </location>
</feature>
<feature type="transmembrane region" description="Helical" evidence="1">
    <location>
        <begin position="217"/>
        <end position="238"/>
    </location>
</feature>
<dbReference type="EMBL" id="NHYD01000058">
    <property type="protein sequence ID" value="PPQ95175.1"/>
    <property type="molecule type" value="Genomic_DNA"/>
</dbReference>
<comment type="caution">
    <text evidence="2">The sequence shown here is derived from an EMBL/GenBank/DDBJ whole genome shotgun (WGS) entry which is preliminary data.</text>
</comment>
<dbReference type="AlphaFoldDB" id="A0A409XWR1"/>
<dbReference type="InParanoid" id="A0A409XWR1"/>
<proteinExistence type="predicted"/>
<name>A0A409XWR1_PSICY</name>
<keyword evidence="3" id="KW-1185">Reference proteome</keyword>
<keyword evidence="1" id="KW-0472">Membrane</keyword>
<dbReference type="OrthoDB" id="3349377at2759"/>
<feature type="transmembrane region" description="Helical" evidence="1">
    <location>
        <begin position="88"/>
        <end position="108"/>
    </location>
</feature>
<feature type="transmembrane region" description="Helical" evidence="1">
    <location>
        <begin position="57"/>
        <end position="76"/>
    </location>
</feature>